<dbReference type="Proteomes" id="UP000325081">
    <property type="component" value="Unassembled WGS sequence"/>
</dbReference>
<proteinExistence type="predicted"/>
<dbReference type="AlphaFoldDB" id="A0A5A7PVI0"/>
<reference evidence="2" key="1">
    <citation type="journal article" date="2019" name="Curr. Biol.">
        <title>Genome Sequence of Striga asiatica Provides Insight into the Evolution of Plant Parasitism.</title>
        <authorList>
            <person name="Yoshida S."/>
            <person name="Kim S."/>
            <person name="Wafula E.K."/>
            <person name="Tanskanen J."/>
            <person name="Kim Y.M."/>
            <person name="Honaas L."/>
            <person name="Yang Z."/>
            <person name="Spallek T."/>
            <person name="Conn C.E."/>
            <person name="Ichihashi Y."/>
            <person name="Cheong K."/>
            <person name="Cui S."/>
            <person name="Der J.P."/>
            <person name="Gundlach H."/>
            <person name="Jiao Y."/>
            <person name="Hori C."/>
            <person name="Ishida J.K."/>
            <person name="Kasahara H."/>
            <person name="Kiba T."/>
            <person name="Kim M.S."/>
            <person name="Koo N."/>
            <person name="Laohavisit A."/>
            <person name="Lee Y.H."/>
            <person name="Lumba S."/>
            <person name="McCourt P."/>
            <person name="Mortimer J.C."/>
            <person name="Mutuku J.M."/>
            <person name="Nomura T."/>
            <person name="Sasaki-Sekimoto Y."/>
            <person name="Seto Y."/>
            <person name="Wang Y."/>
            <person name="Wakatake T."/>
            <person name="Sakakibara H."/>
            <person name="Demura T."/>
            <person name="Yamaguchi S."/>
            <person name="Yoneyama K."/>
            <person name="Manabe R.I."/>
            <person name="Nelson D.C."/>
            <person name="Schulman A.H."/>
            <person name="Timko M.P."/>
            <person name="dePamphilis C.W."/>
            <person name="Choi D."/>
            <person name="Shirasu K."/>
        </authorList>
    </citation>
    <scope>NUCLEOTIDE SEQUENCE [LARGE SCALE GENOMIC DNA]</scope>
    <source>
        <strain evidence="2">cv. UVA1</strain>
    </source>
</reference>
<protein>
    <submittedName>
        <fullName evidence="1">GDSL-like Lipase/Acylhydrolase superfamily protein</fullName>
    </submittedName>
</protein>
<name>A0A5A7PVI0_STRAF</name>
<dbReference type="GO" id="GO:0016787">
    <property type="term" value="F:hydrolase activity"/>
    <property type="evidence" value="ECO:0007669"/>
    <property type="project" value="UniProtKB-KW"/>
</dbReference>
<organism evidence="1 2">
    <name type="scientific">Striga asiatica</name>
    <name type="common">Asiatic witchweed</name>
    <name type="synonym">Buchnera asiatica</name>
    <dbReference type="NCBI Taxonomy" id="4170"/>
    <lineage>
        <taxon>Eukaryota</taxon>
        <taxon>Viridiplantae</taxon>
        <taxon>Streptophyta</taxon>
        <taxon>Embryophyta</taxon>
        <taxon>Tracheophyta</taxon>
        <taxon>Spermatophyta</taxon>
        <taxon>Magnoliopsida</taxon>
        <taxon>eudicotyledons</taxon>
        <taxon>Gunneridae</taxon>
        <taxon>Pentapetalae</taxon>
        <taxon>asterids</taxon>
        <taxon>lamiids</taxon>
        <taxon>Lamiales</taxon>
        <taxon>Orobanchaceae</taxon>
        <taxon>Buchnereae</taxon>
        <taxon>Striga</taxon>
    </lineage>
</organism>
<evidence type="ECO:0000313" key="1">
    <source>
        <dbReference type="EMBL" id="GER36774.1"/>
    </source>
</evidence>
<accession>A0A5A7PVI0</accession>
<sequence length="127" mass="13974">MLISISSPWLRSTARRHVSSGPNNLLGLSSEVFRSMTRHSEGSRHTLRQVVHTPRAFSSISTGASRRRIFAVTSRGSSIHGGGSGEEPLAAGLLSFLSLAILRWDFFLPLLPPMTEFKFLIPSKSRI</sequence>
<evidence type="ECO:0000313" key="2">
    <source>
        <dbReference type="Proteomes" id="UP000325081"/>
    </source>
</evidence>
<keyword evidence="2" id="KW-1185">Reference proteome</keyword>
<dbReference type="EMBL" id="BKCP01005217">
    <property type="protein sequence ID" value="GER36774.1"/>
    <property type="molecule type" value="Genomic_DNA"/>
</dbReference>
<keyword evidence="1" id="KW-0378">Hydrolase</keyword>
<gene>
    <name evidence="1" type="ORF">STAS_13145</name>
</gene>
<comment type="caution">
    <text evidence="1">The sequence shown here is derived from an EMBL/GenBank/DDBJ whole genome shotgun (WGS) entry which is preliminary data.</text>
</comment>